<keyword evidence="2" id="KW-0238">DNA-binding</keyword>
<dbReference type="InterPro" id="IPR050109">
    <property type="entry name" value="HTH-type_TetR-like_transc_reg"/>
</dbReference>
<gene>
    <name evidence="4" type="ORF">GB864_04205</name>
</gene>
<name>A0A6I4NZ89_9MICO</name>
<dbReference type="Gene3D" id="1.10.357.10">
    <property type="entry name" value="Tetracycline Repressor, domain 2"/>
    <property type="match status" value="1"/>
</dbReference>
<evidence type="ECO:0000256" key="1">
    <source>
        <dbReference type="ARBA" id="ARBA00023015"/>
    </source>
</evidence>
<accession>A0A6I4NZ89</accession>
<dbReference type="EMBL" id="WSTA01000012">
    <property type="protein sequence ID" value="MWB97755.1"/>
    <property type="molecule type" value="Genomic_DNA"/>
</dbReference>
<reference evidence="4 5" key="1">
    <citation type="submission" date="2019-12" db="EMBL/GenBank/DDBJ databases">
        <authorList>
            <person name="Kim Y.S."/>
        </authorList>
    </citation>
    <scope>NUCLEOTIDE SEQUENCE [LARGE SCALE GENOMIC DNA]</scope>
    <source>
        <strain evidence="4 5">MMS17-SY077</strain>
    </source>
</reference>
<keyword evidence="5" id="KW-1185">Reference proteome</keyword>
<evidence type="ECO:0000313" key="5">
    <source>
        <dbReference type="Proteomes" id="UP000438182"/>
    </source>
</evidence>
<comment type="caution">
    <text evidence="4">The sequence shown here is derived from an EMBL/GenBank/DDBJ whole genome shotgun (WGS) entry which is preliminary data.</text>
</comment>
<keyword evidence="1" id="KW-0805">Transcription regulation</keyword>
<keyword evidence="3" id="KW-0804">Transcription</keyword>
<dbReference type="RefSeq" id="WP_160423104.1">
    <property type="nucleotide sequence ID" value="NZ_WSTA01000012.1"/>
</dbReference>
<dbReference type="GO" id="GO:0000976">
    <property type="term" value="F:transcription cis-regulatory region binding"/>
    <property type="evidence" value="ECO:0007669"/>
    <property type="project" value="TreeGrafter"/>
</dbReference>
<dbReference type="SUPFAM" id="SSF46689">
    <property type="entry name" value="Homeodomain-like"/>
    <property type="match status" value="1"/>
</dbReference>
<dbReference type="AlphaFoldDB" id="A0A6I4NZ89"/>
<evidence type="ECO:0000313" key="4">
    <source>
        <dbReference type="EMBL" id="MWB97755.1"/>
    </source>
</evidence>
<protein>
    <recommendedName>
        <fullName evidence="6">TetR family transcriptional regulator</fullName>
    </recommendedName>
</protein>
<proteinExistence type="predicted"/>
<evidence type="ECO:0000256" key="2">
    <source>
        <dbReference type="ARBA" id="ARBA00023125"/>
    </source>
</evidence>
<evidence type="ECO:0000256" key="3">
    <source>
        <dbReference type="ARBA" id="ARBA00023163"/>
    </source>
</evidence>
<sequence length="232" mass="24904">MPDAASTSRRGRPPRVDRDRIIAAARRLDPDSITMQAVADALGVDRKTVHYHVRSRDELLALVAADAFASELAAAAAPDDDASWEGALRGFARIIHDVSLVAPLSHGIQFEPNPQDLQAILPAERAVRALLDAGLDADRISAVLRTAAIIGIGYARDETMERRHGTTVQRDGMRDYFASGDEEHTSFEALRTMTAAETWSSAAAAFDLALDLLVVGVRGLLPDTARTPAEAG</sequence>
<dbReference type="InterPro" id="IPR009057">
    <property type="entry name" value="Homeodomain-like_sf"/>
</dbReference>
<dbReference type="Proteomes" id="UP000438182">
    <property type="component" value="Unassembled WGS sequence"/>
</dbReference>
<organism evidence="4 5">
    <name type="scientific">Agromyces seonyuensis</name>
    <dbReference type="NCBI Taxonomy" id="2662446"/>
    <lineage>
        <taxon>Bacteria</taxon>
        <taxon>Bacillati</taxon>
        <taxon>Actinomycetota</taxon>
        <taxon>Actinomycetes</taxon>
        <taxon>Micrococcales</taxon>
        <taxon>Microbacteriaceae</taxon>
        <taxon>Agromyces</taxon>
    </lineage>
</organism>
<dbReference type="GO" id="GO:0003700">
    <property type="term" value="F:DNA-binding transcription factor activity"/>
    <property type="evidence" value="ECO:0007669"/>
    <property type="project" value="TreeGrafter"/>
</dbReference>
<dbReference type="InterPro" id="IPR036271">
    <property type="entry name" value="Tet_transcr_reg_TetR-rel_C_sf"/>
</dbReference>
<evidence type="ECO:0008006" key="6">
    <source>
        <dbReference type="Google" id="ProtNLM"/>
    </source>
</evidence>
<dbReference type="SUPFAM" id="SSF48498">
    <property type="entry name" value="Tetracyclin repressor-like, C-terminal domain"/>
    <property type="match status" value="1"/>
</dbReference>
<dbReference type="PANTHER" id="PTHR30055">
    <property type="entry name" value="HTH-TYPE TRANSCRIPTIONAL REGULATOR RUTR"/>
    <property type="match status" value="1"/>
</dbReference>
<dbReference type="PANTHER" id="PTHR30055:SF234">
    <property type="entry name" value="HTH-TYPE TRANSCRIPTIONAL REGULATOR BETI"/>
    <property type="match status" value="1"/>
</dbReference>